<proteinExistence type="inferred from homology"/>
<dbReference type="InterPro" id="IPR008203">
    <property type="entry name" value="AF2212-like"/>
</dbReference>
<dbReference type="RefSeq" id="WP_014835417.1">
    <property type="nucleotide sequence ID" value="NC_003413.1"/>
</dbReference>
<dbReference type="GeneID" id="31819489"/>
<dbReference type="InterPro" id="IPR024069">
    <property type="entry name" value="AF2212-like_dom_sf"/>
</dbReference>
<comment type="similarity">
    <text evidence="1 3">Belongs to the UPF0165 family.</text>
</comment>
<comment type="function">
    <text evidence="3">Antitoxin component of a type II toxin-antitoxin (TA) system.</text>
</comment>
<dbReference type="Gene3D" id="4.10.1150.10">
    <property type="entry name" value="AF2212/PG0164-like"/>
    <property type="match status" value="1"/>
</dbReference>
<evidence type="ECO:0000256" key="1">
    <source>
        <dbReference type="ARBA" id="ARBA00006615"/>
    </source>
</evidence>
<name>A0A5C0XQU0_PYRFU</name>
<keyword evidence="2 3" id="KW-1277">Toxin-antitoxin system</keyword>
<dbReference type="SUPFAM" id="SSF141694">
    <property type="entry name" value="AF2212/PG0164-like"/>
    <property type="match status" value="1"/>
</dbReference>
<evidence type="ECO:0000256" key="2">
    <source>
        <dbReference type="ARBA" id="ARBA00022649"/>
    </source>
</evidence>
<protein>
    <recommendedName>
        <fullName evidence="3">Antitoxin</fullName>
    </recommendedName>
</protein>
<evidence type="ECO:0000313" key="5">
    <source>
        <dbReference type="Proteomes" id="UP000324354"/>
    </source>
</evidence>
<dbReference type="EMBL" id="CP023154">
    <property type="protein sequence ID" value="QEK79091.1"/>
    <property type="molecule type" value="Genomic_DNA"/>
</dbReference>
<evidence type="ECO:0000313" key="4">
    <source>
        <dbReference type="EMBL" id="QEK79091.1"/>
    </source>
</evidence>
<dbReference type="AlphaFoldDB" id="A0A5C0XQU0"/>
<sequence>MKVRVVYERGVFRPIESVELEEGTTAEVVILEKQEKTRILDESYYEYVTWGE</sequence>
<evidence type="ECO:0000256" key="3">
    <source>
        <dbReference type="RuleBase" id="RU368051"/>
    </source>
</evidence>
<accession>A0A5C0XQU0</accession>
<reference evidence="4 5" key="1">
    <citation type="submission" date="2017-08" db="EMBL/GenBank/DDBJ databases">
        <title>Resequencing and Reannotation of the genome of Pyrococcus furiosus type strain DSM3638.</title>
        <authorList>
            <person name="Reichelt R.M."/>
            <person name="Bunk B."/>
        </authorList>
    </citation>
    <scope>NUCLEOTIDE SEQUENCE [LARGE SCALE GENOMIC DNA]</scope>
    <source>
        <strain evidence="4 5">DSM 3638</strain>
    </source>
</reference>
<dbReference type="Proteomes" id="UP000324354">
    <property type="component" value="Chromosome"/>
</dbReference>
<organism evidence="4 5">
    <name type="scientific">Pyrococcus furiosus (strain ATCC 43587 / DSM 3638 / JCM 8422 / Vc1)</name>
    <dbReference type="NCBI Taxonomy" id="186497"/>
    <lineage>
        <taxon>Archaea</taxon>
        <taxon>Methanobacteriati</taxon>
        <taxon>Methanobacteriota</taxon>
        <taxon>Thermococci</taxon>
        <taxon>Thermococcales</taxon>
        <taxon>Thermococcaceae</taxon>
        <taxon>Pyrococcus</taxon>
    </lineage>
</organism>
<dbReference type="OrthoDB" id="116241at2157"/>
<dbReference type="Pfam" id="PF01954">
    <property type="entry name" value="AF2212-like"/>
    <property type="match status" value="1"/>
</dbReference>
<gene>
    <name evidence="4" type="ORF">PFDSM3638_07320</name>
</gene>